<proteinExistence type="predicted"/>
<evidence type="ECO:0000313" key="1">
    <source>
        <dbReference type="EMBL" id="ADZ89759.1"/>
    </source>
</evidence>
<dbReference type="AlphaFoldDB" id="F2JZH6"/>
<dbReference type="OrthoDB" id="10020614at2"/>
<dbReference type="RefSeq" id="WP_013659665.1">
    <property type="nucleotide sequence ID" value="NC_015276.1"/>
</dbReference>
<dbReference type="EMBL" id="CP002583">
    <property type="protein sequence ID" value="ADZ89759.1"/>
    <property type="molecule type" value="Genomic_DNA"/>
</dbReference>
<sequence length="367" mass="42510">MSTLRKITTQEQIALVKAFRQYSEKIQGANYKYKKTDLEPIVRAVDALKDEFLPIFRKNMHVKERLIDKTETQVVQIFKFNDEDLRSLFTERQPAQYLLNSRNITSTLKGRLIICSLQNLGYYEAPDIHSEKALYEVIVSEIFNSKPPNLTSLNLEGFYQLVRLSFNSSFPGHVATSLVEIYNDIDVLRYRTINSYTQMQSGSDKGLVRERRSSGFLFDYQGQILFLGSINYSHLHMYDINHNLTEKEKEKDKYNYYPEIILAHPHGGDQLNLRSLILGHYPYLSLPVSSRAYFIRQPHLSGKNIDELAKETAEVTIDGDKQEIPRYFGNINPDNLDLTNPLHKIVKKSLPFIKNSIESTYSHMLTP</sequence>
<accession>F2JZH6</accession>
<gene>
    <name evidence="1" type="ordered locus">Marme_0462</name>
</gene>
<name>F2JZH6_MARM1</name>
<dbReference type="HOGENOM" id="CLU_753991_0_0_6"/>
<reference evidence="1 2" key="1">
    <citation type="journal article" date="2012" name="Stand. Genomic Sci.">
        <title>Complete genome sequence of the melanogenic marine bacterium Marinomonas mediterranea type strain (MMB-1(T)).</title>
        <authorList>
            <person name="Lucas-Elio P."/>
            <person name="Goodwin L."/>
            <person name="Woyke T."/>
            <person name="Pitluck S."/>
            <person name="Nolan M."/>
            <person name="Kyrpides N.C."/>
            <person name="Detter J.C."/>
            <person name="Copeland A."/>
            <person name="Teshima H."/>
            <person name="Bruce D."/>
            <person name="Detter C."/>
            <person name="Tapia R."/>
            <person name="Han S."/>
            <person name="Land M.L."/>
            <person name="Ivanova N."/>
            <person name="Mikhailova N."/>
            <person name="Johnston A.W."/>
            <person name="Sanchez-Amat A."/>
        </authorList>
    </citation>
    <scope>NUCLEOTIDE SEQUENCE [LARGE SCALE GENOMIC DNA]</scope>
    <source>
        <strain evidence="2">ATCC 700492 / JCM 21426 / NBRC 103028 / MMB-1</strain>
    </source>
</reference>
<evidence type="ECO:0000313" key="2">
    <source>
        <dbReference type="Proteomes" id="UP000001062"/>
    </source>
</evidence>
<protein>
    <submittedName>
        <fullName evidence="1">Uncharacterized protein</fullName>
    </submittedName>
</protein>
<keyword evidence="2" id="KW-1185">Reference proteome</keyword>
<organism evidence="1 2">
    <name type="scientific">Marinomonas mediterranea (strain ATCC 700492 / JCM 21426 / NBRC 103028 / MMB-1)</name>
    <dbReference type="NCBI Taxonomy" id="717774"/>
    <lineage>
        <taxon>Bacteria</taxon>
        <taxon>Pseudomonadati</taxon>
        <taxon>Pseudomonadota</taxon>
        <taxon>Gammaproteobacteria</taxon>
        <taxon>Oceanospirillales</taxon>
        <taxon>Oceanospirillaceae</taxon>
        <taxon>Marinomonas</taxon>
    </lineage>
</organism>
<dbReference type="Proteomes" id="UP000001062">
    <property type="component" value="Chromosome"/>
</dbReference>
<dbReference type="PATRIC" id="fig|717774.3.peg.474"/>
<dbReference type="KEGG" id="mme:Marme_0462"/>